<dbReference type="CDD" id="cd07723">
    <property type="entry name" value="hydroxyacylglutathione_hydrolase_MBL-fold"/>
    <property type="match status" value="1"/>
</dbReference>
<dbReference type="EC" id="3.1.2.6" evidence="7"/>
<evidence type="ECO:0000256" key="3">
    <source>
        <dbReference type="ARBA" id="ARBA00006759"/>
    </source>
</evidence>
<dbReference type="InterPro" id="IPR035680">
    <property type="entry name" value="Clx_II_MBL"/>
</dbReference>
<feature type="binding site" evidence="7">
    <location>
        <position position="58"/>
    </location>
    <ligand>
        <name>Zn(2+)</name>
        <dbReference type="ChEBI" id="CHEBI:29105"/>
        <label>2</label>
    </ligand>
</feature>
<feature type="binding site" evidence="7">
    <location>
        <position position="128"/>
    </location>
    <ligand>
        <name>Zn(2+)</name>
        <dbReference type="ChEBI" id="CHEBI:29105"/>
        <label>1</label>
    </ligand>
</feature>
<dbReference type="InterPro" id="IPR032282">
    <property type="entry name" value="HAGH_C"/>
</dbReference>
<evidence type="ECO:0000313" key="9">
    <source>
        <dbReference type="EMBL" id="RUO33124.1"/>
    </source>
</evidence>
<dbReference type="UniPathway" id="UPA00619">
    <property type="reaction ID" value="UER00676"/>
</dbReference>
<dbReference type="InterPro" id="IPR017782">
    <property type="entry name" value="Hydroxyacylglutathione_Hdrlase"/>
</dbReference>
<feature type="domain" description="Metallo-beta-lactamase" evidence="8">
    <location>
        <begin position="11"/>
        <end position="166"/>
    </location>
</feature>
<comment type="caution">
    <text evidence="9">The sequence shown here is derived from an EMBL/GenBank/DDBJ whole genome shotgun (WGS) entry which is preliminary data.</text>
</comment>
<dbReference type="GO" id="GO:0004416">
    <property type="term" value="F:hydroxyacylglutathione hydrolase activity"/>
    <property type="evidence" value="ECO:0007669"/>
    <property type="project" value="UniProtKB-UniRule"/>
</dbReference>
<dbReference type="Proteomes" id="UP000287823">
    <property type="component" value="Unassembled WGS sequence"/>
</dbReference>
<dbReference type="SUPFAM" id="SSF56281">
    <property type="entry name" value="Metallo-hydrolase/oxidoreductase"/>
    <property type="match status" value="1"/>
</dbReference>
<feature type="binding site" evidence="7">
    <location>
        <position position="54"/>
    </location>
    <ligand>
        <name>Zn(2+)</name>
        <dbReference type="ChEBI" id="CHEBI:29105"/>
        <label>1</label>
    </ligand>
</feature>
<proteinExistence type="inferred from homology"/>
<dbReference type="Pfam" id="PF00753">
    <property type="entry name" value="Lactamase_B"/>
    <property type="match status" value="1"/>
</dbReference>
<comment type="function">
    <text evidence="7">Thiolesterase that catalyzes the hydrolysis of S-D-lactoyl-glutathione to form glutathione and D-lactic acid.</text>
</comment>
<accession>A0A432WH73</accession>
<evidence type="ECO:0000256" key="7">
    <source>
        <dbReference type="HAMAP-Rule" id="MF_01374"/>
    </source>
</evidence>
<feature type="binding site" evidence="7">
    <location>
        <position position="59"/>
    </location>
    <ligand>
        <name>Zn(2+)</name>
        <dbReference type="ChEBI" id="CHEBI:29105"/>
        <label>2</label>
    </ligand>
</feature>
<keyword evidence="4 7" id="KW-0479">Metal-binding</keyword>
<sequence length="254" mass="28496">MQLHAIRAFDDNYIWLIDASDGKHCAVVDPGQAAPVLEYLDKHQLTLSAILITHHHHDHTGAIDELVARFGCPVFGPHNNIAGITHRLEDGDTIKVPDLPLELAVLACPGHTLDHIAFYAEPWLFCGDTLFSAGCGRMFEGEPKQFFSSLQRFRQLPEDTLVYCAHEYTAANLAFAKAVEPDNHMLDKHSQWVQKKRQQDMPTLPSTLALEAEINPFLRCHLQSVKDAAQIHAQTSLGDPVEVFACLRNWKDNF</sequence>
<dbReference type="Pfam" id="PF16123">
    <property type="entry name" value="HAGH_C"/>
    <property type="match status" value="1"/>
</dbReference>
<dbReference type="PANTHER" id="PTHR43705">
    <property type="entry name" value="HYDROXYACYLGLUTATHIONE HYDROLASE"/>
    <property type="match status" value="1"/>
</dbReference>
<evidence type="ECO:0000313" key="10">
    <source>
        <dbReference type="Proteomes" id="UP000287823"/>
    </source>
</evidence>
<evidence type="ECO:0000256" key="1">
    <source>
        <dbReference type="ARBA" id="ARBA00001623"/>
    </source>
</evidence>
<organism evidence="9 10">
    <name type="scientific">Aliidiomarina soli</name>
    <dbReference type="NCBI Taxonomy" id="1928574"/>
    <lineage>
        <taxon>Bacteria</taxon>
        <taxon>Pseudomonadati</taxon>
        <taxon>Pseudomonadota</taxon>
        <taxon>Gammaproteobacteria</taxon>
        <taxon>Alteromonadales</taxon>
        <taxon>Idiomarinaceae</taxon>
        <taxon>Aliidiomarina</taxon>
    </lineage>
</organism>
<evidence type="ECO:0000256" key="2">
    <source>
        <dbReference type="ARBA" id="ARBA00004963"/>
    </source>
</evidence>
<feature type="binding site" evidence="7">
    <location>
        <position position="166"/>
    </location>
    <ligand>
        <name>Zn(2+)</name>
        <dbReference type="ChEBI" id="CHEBI:29105"/>
        <label>2</label>
    </ligand>
</feature>
<comment type="pathway">
    <text evidence="2 7">Secondary metabolite metabolism; methylglyoxal degradation; (R)-lactate from methylglyoxal: step 2/2.</text>
</comment>
<reference evidence="9 10" key="1">
    <citation type="journal article" date="2011" name="Front. Microbiol.">
        <title>Genomic signatures of strain selection and enhancement in Bacillus atrophaeus var. globigii, a historical biowarfare simulant.</title>
        <authorList>
            <person name="Gibbons H.S."/>
            <person name="Broomall S.M."/>
            <person name="McNew L.A."/>
            <person name="Daligault H."/>
            <person name="Chapman C."/>
            <person name="Bruce D."/>
            <person name="Karavis M."/>
            <person name="Krepps M."/>
            <person name="McGregor P.A."/>
            <person name="Hong C."/>
            <person name="Park K.H."/>
            <person name="Akmal A."/>
            <person name="Feldman A."/>
            <person name="Lin J.S."/>
            <person name="Chang W.E."/>
            <person name="Higgs B.W."/>
            <person name="Demirev P."/>
            <person name="Lindquist J."/>
            <person name="Liem A."/>
            <person name="Fochler E."/>
            <person name="Read T.D."/>
            <person name="Tapia R."/>
            <person name="Johnson S."/>
            <person name="Bishop-Lilly K.A."/>
            <person name="Detter C."/>
            <person name="Han C."/>
            <person name="Sozhamannan S."/>
            <person name="Rosenzweig C.N."/>
            <person name="Skowronski E.W."/>
        </authorList>
    </citation>
    <scope>NUCLEOTIDE SEQUENCE [LARGE SCALE GENOMIC DNA]</scope>
    <source>
        <strain evidence="9 10">Y4G10-17</strain>
    </source>
</reference>
<dbReference type="PANTHER" id="PTHR43705:SF1">
    <property type="entry name" value="HYDROXYACYLGLUTATHIONE HYDROLASE GLOB"/>
    <property type="match status" value="1"/>
</dbReference>
<dbReference type="GO" id="GO:0046872">
    <property type="term" value="F:metal ion binding"/>
    <property type="evidence" value="ECO:0007669"/>
    <property type="project" value="UniProtKB-KW"/>
</dbReference>
<comment type="subunit">
    <text evidence="7">Monomer.</text>
</comment>
<dbReference type="InterPro" id="IPR001279">
    <property type="entry name" value="Metallo-B-lactamas"/>
</dbReference>
<dbReference type="RefSeq" id="WP_126798849.1">
    <property type="nucleotide sequence ID" value="NZ_PIPO01000003.1"/>
</dbReference>
<keyword evidence="10" id="KW-1185">Reference proteome</keyword>
<evidence type="ECO:0000256" key="6">
    <source>
        <dbReference type="ARBA" id="ARBA00022833"/>
    </source>
</evidence>
<comment type="catalytic activity">
    <reaction evidence="1 7">
        <text>an S-(2-hydroxyacyl)glutathione + H2O = a 2-hydroxy carboxylate + glutathione + H(+)</text>
        <dbReference type="Rhea" id="RHEA:21864"/>
        <dbReference type="ChEBI" id="CHEBI:15377"/>
        <dbReference type="ChEBI" id="CHEBI:15378"/>
        <dbReference type="ChEBI" id="CHEBI:57925"/>
        <dbReference type="ChEBI" id="CHEBI:58896"/>
        <dbReference type="ChEBI" id="CHEBI:71261"/>
        <dbReference type="EC" id="3.1.2.6"/>
    </reaction>
</comment>
<dbReference type="Gene3D" id="3.60.15.10">
    <property type="entry name" value="Ribonuclease Z/Hydroxyacylglutathione hydrolase-like"/>
    <property type="match status" value="1"/>
</dbReference>
<dbReference type="SMART" id="SM00849">
    <property type="entry name" value="Lactamase_B"/>
    <property type="match status" value="1"/>
</dbReference>
<feature type="binding site" evidence="7">
    <location>
        <position position="56"/>
    </location>
    <ligand>
        <name>Zn(2+)</name>
        <dbReference type="ChEBI" id="CHEBI:29105"/>
        <label>1</label>
    </ligand>
</feature>
<evidence type="ECO:0000256" key="5">
    <source>
        <dbReference type="ARBA" id="ARBA00022801"/>
    </source>
</evidence>
<protein>
    <recommendedName>
        <fullName evidence="7">Hydroxyacylglutathione hydrolase</fullName>
        <ecNumber evidence="7">3.1.2.6</ecNumber>
    </recommendedName>
    <alternativeName>
        <fullName evidence="7">Glyoxalase II</fullName>
        <shortName evidence="7">Glx II</shortName>
    </alternativeName>
</protein>
<dbReference type="InterPro" id="IPR036866">
    <property type="entry name" value="RibonucZ/Hydroxyglut_hydro"/>
</dbReference>
<feature type="binding site" evidence="7">
    <location>
        <position position="111"/>
    </location>
    <ligand>
        <name>Zn(2+)</name>
        <dbReference type="ChEBI" id="CHEBI:29105"/>
        <label>1</label>
    </ligand>
</feature>
<gene>
    <name evidence="7 9" type="primary">gloB</name>
    <name evidence="9" type="ORF">CWE14_07800</name>
</gene>
<dbReference type="InterPro" id="IPR050110">
    <property type="entry name" value="Glyoxalase_II_hydrolase"/>
</dbReference>
<keyword evidence="6 7" id="KW-0862">Zinc</keyword>
<dbReference type="AlphaFoldDB" id="A0A432WH73"/>
<dbReference type="HAMAP" id="MF_01374">
    <property type="entry name" value="Glyoxalase_2"/>
    <property type="match status" value="1"/>
</dbReference>
<dbReference type="GO" id="GO:0019243">
    <property type="term" value="P:methylglyoxal catabolic process to D-lactate via S-lactoyl-glutathione"/>
    <property type="evidence" value="ECO:0007669"/>
    <property type="project" value="UniProtKB-UniRule"/>
</dbReference>
<name>A0A432WH73_9GAMM</name>
<keyword evidence="5 7" id="KW-0378">Hydrolase</keyword>
<dbReference type="EMBL" id="PIPO01000003">
    <property type="protein sequence ID" value="RUO33124.1"/>
    <property type="molecule type" value="Genomic_DNA"/>
</dbReference>
<dbReference type="NCBIfam" id="TIGR03413">
    <property type="entry name" value="GSH_gloB"/>
    <property type="match status" value="1"/>
</dbReference>
<evidence type="ECO:0000256" key="4">
    <source>
        <dbReference type="ARBA" id="ARBA00022723"/>
    </source>
</evidence>
<comment type="similarity">
    <text evidence="3 7">Belongs to the metallo-beta-lactamase superfamily. Glyoxalase II family.</text>
</comment>
<dbReference type="PIRSF" id="PIRSF005457">
    <property type="entry name" value="Glx"/>
    <property type="match status" value="1"/>
</dbReference>
<feature type="binding site" evidence="7">
    <location>
        <position position="128"/>
    </location>
    <ligand>
        <name>Zn(2+)</name>
        <dbReference type="ChEBI" id="CHEBI:29105"/>
        <label>2</label>
    </ligand>
</feature>
<comment type="cofactor">
    <cofactor evidence="7">
        <name>Zn(2+)</name>
        <dbReference type="ChEBI" id="CHEBI:29105"/>
    </cofactor>
    <text evidence="7">Binds 2 Zn(2+) ions per subunit.</text>
</comment>
<evidence type="ECO:0000259" key="8">
    <source>
        <dbReference type="SMART" id="SM00849"/>
    </source>
</evidence>